<keyword evidence="4 5" id="KW-0472">Membrane</keyword>
<feature type="transmembrane region" description="Helical" evidence="5">
    <location>
        <begin position="66"/>
        <end position="84"/>
    </location>
</feature>
<comment type="subcellular location">
    <subcellularLocation>
        <location evidence="1">Membrane</location>
        <topology evidence="1">Multi-pass membrane protein</topology>
    </subcellularLocation>
</comment>
<feature type="transmembrane region" description="Helical" evidence="5">
    <location>
        <begin position="171"/>
        <end position="190"/>
    </location>
</feature>
<keyword evidence="2 5" id="KW-0812">Transmembrane</keyword>
<evidence type="ECO:0000256" key="4">
    <source>
        <dbReference type="ARBA" id="ARBA00023136"/>
    </source>
</evidence>
<organism evidence="7 8">
    <name type="scientific">Aquimarina hainanensis</name>
    <dbReference type="NCBI Taxonomy" id="1578017"/>
    <lineage>
        <taxon>Bacteria</taxon>
        <taxon>Pseudomonadati</taxon>
        <taxon>Bacteroidota</taxon>
        <taxon>Flavobacteriia</taxon>
        <taxon>Flavobacteriales</taxon>
        <taxon>Flavobacteriaceae</taxon>
        <taxon>Aquimarina</taxon>
    </lineage>
</organism>
<feature type="transmembrane region" description="Helical" evidence="5">
    <location>
        <begin position="364"/>
        <end position="384"/>
    </location>
</feature>
<gene>
    <name evidence="7" type="ORF">ACFSTE_05660</name>
</gene>
<feature type="transmembrane region" description="Helical" evidence="5">
    <location>
        <begin position="219"/>
        <end position="238"/>
    </location>
</feature>
<evidence type="ECO:0000313" key="7">
    <source>
        <dbReference type="EMBL" id="MFD2590309.1"/>
    </source>
</evidence>
<dbReference type="RefSeq" id="WP_378298029.1">
    <property type="nucleotide sequence ID" value="NZ_JBHULX010000004.1"/>
</dbReference>
<evidence type="ECO:0000313" key="8">
    <source>
        <dbReference type="Proteomes" id="UP001597459"/>
    </source>
</evidence>
<feature type="domain" description="O-antigen ligase-related" evidence="6">
    <location>
        <begin position="203"/>
        <end position="376"/>
    </location>
</feature>
<feature type="transmembrane region" description="Helical" evidence="5">
    <location>
        <begin position="96"/>
        <end position="113"/>
    </location>
</feature>
<name>A0ABW5N5U3_9FLAO</name>
<reference evidence="8" key="1">
    <citation type="journal article" date="2019" name="Int. J. Syst. Evol. Microbiol.">
        <title>The Global Catalogue of Microorganisms (GCM) 10K type strain sequencing project: providing services to taxonomists for standard genome sequencing and annotation.</title>
        <authorList>
            <consortium name="The Broad Institute Genomics Platform"/>
            <consortium name="The Broad Institute Genome Sequencing Center for Infectious Disease"/>
            <person name="Wu L."/>
            <person name="Ma J."/>
        </authorList>
    </citation>
    <scope>NUCLEOTIDE SEQUENCE [LARGE SCALE GENOMIC DNA]</scope>
    <source>
        <strain evidence="8">KCTC 42423</strain>
    </source>
</reference>
<keyword evidence="7" id="KW-0436">Ligase</keyword>
<evidence type="ECO:0000256" key="5">
    <source>
        <dbReference type="SAM" id="Phobius"/>
    </source>
</evidence>
<dbReference type="PANTHER" id="PTHR37422">
    <property type="entry name" value="TEICHURONIC ACID BIOSYNTHESIS PROTEIN TUAE"/>
    <property type="match status" value="1"/>
</dbReference>
<evidence type="ECO:0000259" key="6">
    <source>
        <dbReference type="Pfam" id="PF04932"/>
    </source>
</evidence>
<keyword evidence="3 5" id="KW-1133">Transmembrane helix</keyword>
<evidence type="ECO:0000256" key="3">
    <source>
        <dbReference type="ARBA" id="ARBA00022989"/>
    </source>
</evidence>
<feature type="transmembrane region" description="Helical" evidence="5">
    <location>
        <begin position="413"/>
        <end position="430"/>
    </location>
</feature>
<evidence type="ECO:0000256" key="2">
    <source>
        <dbReference type="ARBA" id="ARBA00022692"/>
    </source>
</evidence>
<comment type="caution">
    <text evidence="7">The sequence shown here is derived from an EMBL/GenBank/DDBJ whole genome shotgun (WGS) entry which is preliminary data.</text>
</comment>
<evidence type="ECO:0000256" key="1">
    <source>
        <dbReference type="ARBA" id="ARBA00004141"/>
    </source>
</evidence>
<proteinExistence type="predicted"/>
<dbReference type="GO" id="GO:0016874">
    <property type="term" value="F:ligase activity"/>
    <property type="evidence" value="ECO:0007669"/>
    <property type="project" value="UniProtKB-KW"/>
</dbReference>
<protein>
    <submittedName>
        <fullName evidence="7">O-antigen ligase family protein</fullName>
    </submittedName>
</protein>
<dbReference type="InterPro" id="IPR051533">
    <property type="entry name" value="WaaL-like"/>
</dbReference>
<dbReference type="EMBL" id="JBHULX010000004">
    <property type="protein sequence ID" value="MFD2590309.1"/>
    <property type="molecule type" value="Genomic_DNA"/>
</dbReference>
<keyword evidence="8" id="KW-1185">Reference proteome</keyword>
<dbReference type="Pfam" id="PF04932">
    <property type="entry name" value="Wzy_C"/>
    <property type="match status" value="1"/>
</dbReference>
<dbReference type="InterPro" id="IPR007016">
    <property type="entry name" value="O-antigen_ligase-rel_domated"/>
</dbReference>
<feature type="transmembrane region" description="Helical" evidence="5">
    <location>
        <begin position="245"/>
        <end position="261"/>
    </location>
</feature>
<accession>A0ABW5N5U3</accession>
<feature type="transmembrane region" description="Helical" evidence="5">
    <location>
        <begin position="197"/>
        <end position="213"/>
    </location>
</feature>
<feature type="transmembrane region" description="Helical" evidence="5">
    <location>
        <begin position="391"/>
        <end position="407"/>
    </location>
</feature>
<sequence length="440" mass="51799">MGLTLGEKIKEFLKEIDLLSLALALSISILPWSIWLNSISIIIISVGLIIYTLMKKKRLIIRLKPFLITSVFFWVSITWLTITSDMREGGKYVEHGLSSLIFPILFSVVNNHYRININYIFLLFLGSCVLKYLLFVIGIIEIELIFILEYWKEIFIQVNQLFKLRAMHPSYFSMYLGFCSLISYHYYCIVNKKRNKYFFLFLLILTFAFNLSLMAKMPLIASIISLFVAFIISLFKSFKEKTRTVIVVSFLCISFLCALYIKNVPNSFIQEINNYYKLINGDNIEDTYDYNQYGIDSSINSWKKTNRVYIWRSSIDVIKEEKKLLLGVGTGDIKKNLKAKYLKNDFKYLATNNTNTHNQYLDYIIRYGIVGLILIIAAFCLYLKKANEKQNYLYMMFLLLICLSMLTENILNRQYGIVFFFFFNSFFFLISKRKTDMRMQ</sequence>
<dbReference type="Proteomes" id="UP001597459">
    <property type="component" value="Unassembled WGS sequence"/>
</dbReference>
<feature type="transmembrane region" description="Helical" evidence="5">
    <location>
        <begin position="35"/>
        <end position="54"/>
    </location>
</feature>
<feature type="transmembrane region" description="Helical" evidence="5">
    <location>
        <begin position="120"/>
        <end position="151"/>
    </location>
</feature>
<dbReference type="PANTHER" id="PTHR37422:SF13">
    <property type="entry name" value="LIPOPOLYSACCHARIDE BIOSYNTHESIS PROTEIN PA4999-RELATED"/>
    <property type="match status" value="1"/>
</dbReference>